<name>K0QY94_THAOC</name>
<dbReference type="GO" id="GO:0006656">
    <property type="term" value="P:phosphatidylcholine biosynthetic process"/>
    <property type="evidence" value="ECO:0007669"/>
    <property type="project" value="UniProtKB-UniPathway"/>
</dbReference>
<dbReference type="Pfam" id="PF04191">
    <property type="entry name" value="PEMT"/>
    <property type="match status" value="1"/>
</dbReference>
<keyword evidence="8" id="KW-0812">Transmembrane</keyword>
<evidence type="ECO:0000313" key="17">
    <source>
        <dbReference type="EMBL" id="EJK43903.1"/>
    </source>
</evidence>
<dbReference type="InterPro" id="IPR029063">
    <property type="entry name" value="SAM-dependent_MTases_sf"/>
</dbReference>
<evidence type="ECO:0000256" key="14">
    <source>
        <dbReference type="ARBA" id="ARBA00023264"/>
    </source>
</evidence>
<evidence type="ECO:0000256" key="2">
    <source>
        <dbReference type="ARBA" id="ARBA00004969"/>
    </source>
</evidence>
<dbReference type="AlphaFoldDB" id="K0QY94"/>
<dbReference type="InterPro" id="IPR007318">
    <property type="entry name" value="Phopholipid_MeTrfase"/>
</dbReference>
<evidence type="ECO:0000256" key="15">
    <source>
        <dbReference type="ARBA" id="ARBA00034137"/>
    </source>
</evidence>
<dbReference type="eggNOG" id="KOG2920">
    <property type="taxonomic scope" value="Eukaryota"/>
</dbReference>
<sequence length="706" mass="76481">MAIQKRRTNASASEAFQHAVGDHGSNSSPATTPRIPREKLKDKIDNGFGKSKYANEEDDKGRDTETTMNRPLQAMFALILIGPQVALFASQRVSPTPLEQLEQWARSSVVTTGLGPTFWLCVAALAFERVAYTIVWFVPERFVAICNKRPFKTFAGGPLDAMVKIFSISKLLQVGSYVVFWLSLEFADSSSLSLSNAYEHIVGHFSNSVTLYQAVTGTQLIVIGQLLNASIYWAIGKAGVYYGCKFGYHIPWCTGFPFNVFTAHPQYFGATATVLGAVVLFTSPAAEAGGWWALAAVQVLIRTLRLEAGSNSPLSALQVGVPSVTPAGAAEIGASRGGPPADASNHVMSFKFDFSLSTLTSEDGQHTTLSPSTEDADDDTQAANALVASYTRKTAQKECATVDARLDVDLDTFDTIDLAQGMGLNFTTSCHIRGPEYLKSHDVVPGIYEGGLKIWECSTDMCRYLARYLASVLGEDRELGSSIESDHLKTALSRAIGSGGSALELGCGYGLPGCLILREGMKHHEGEQLPPTVIFSDFNDFVLKTATIPNAYLNLSSLPRYSGTKEEEEIQLRTMLDRAMFVGGDWLGLSGKLTNKTLQTSRLDFDGRFDVILASETTYTSDSCKETAFLMLAHLKIECGVGLIATKRFYFGVGGGSDSFESAAKLLSSSSAGPFAGLELEVKLLQQYDTGTANIRDMMQVRCLRK</sequence>
<evidence type="ECO:0000256" key="8">
    <source>
        <dbReference type="ARBA" id="ARBA00022692"/>
    </source>
</evidence>
<protein>
    <recommendedName>
        <fullName evidence="15">phosphatidyl-N-methylethanolamine N-methyltransferase</fullName>
        <ecNumber evidence="15">2.1.1.71</ecNumber>
    </recommendedName>
</protein>
<feature type="compositionally biased region" description="Basic and acidic residues" evidence="16">
    <location>
        <begin position="35"/>
        <end position="45"/>
    </location>
</feature>
<dbReference type="OrthoDB" id="1723750at2759"/>
<evidence type="ECO:0000256" key="6">
    <source>
        <dbReference type="ARBA" id="ARBA00022679"/>
    </source>
</evidence>
<keyword evidence="18" id="KW-1185">Reference proteome</keyword>
<dbReference type="EMBL" id="AGNL01050465">
    <property type="protein sequence ID" value="EJK43903.1"/>
    <property type="molecule type" value="Genomic_DNA"/>
</dbReference>
<evidence type="ECO:0000256" key="10">
    <source>
        <dbReference type="ARBA" id="ARBA00022989"/>
    </source>
</evidence>
<comment type="subcellular location">
    <subcellularLocation>
        <location evidence="1">Endoplasmic reticulum membrane</location>
        <topology evidence="1">Multi-pass membrane protein</topology>
    </subcellularLocation>
</comment>
<evidence type="ECO:0000256" key="7">
    <source>
        <dbReference type="ARBA" id="ARBA00022691"/>
    </source>
</evidence>
<organism evidence="17 18">
    <name type="scientific">Thalassiosira oceanica</name>
    <name type="common">Marine diatom</name>
    <dbReference type="NCBI Taxonomy" id="159749"/>
    <lineage>
        <taxon>Eukaryota</taxon>
        <taxon>Sar</taxon>
        <taxon>Stramenopiles</taxon>
        <taxon>Ochrophyta</taxon>
        <taxon>Bacillariophyta</taxon>
        <taxon>Coscinodiscophyceae</taxon>
        <taxon>Thalassiosirophycidae</taxon>
        <taxon>Thalassiosirales</taxon>
        <taxon>Thalassiosiraceae</taxon>
        <taxon>Thalassiosira</taxon>
    </lineage>
</organism>
<gene>
    <name evidence="17" type="ORF">THAOC_37608</name>
</gene>
<keyword evidence="5" id="KW-0489">Methyltransferase</keyword>
<dbReference type="GO" id="GO:0000773">
    <property type="term" value="F:phosphatidyl-N-methylethanolamine N-methyltransferase activity"/>
    <property type="evidence" value="ECO:0007669"/>
    <property type="project" value="UniProtKB-EC"/>
</dbReference>
<dbReference type="SUPFAM" id="SSF53335">
    <property type="entry name" value="S-adenosyl-L-methionine-dependent methyltransferases"/>
    <property type="match status" value="1"/>
</dbReference>
<feature type="region of interest" description="Disordered" evidence="16">
    <location>
        <begin position="1"/>
        <end position="65"/>
    </location>
</feature>
<dbReference type="InterPro" id="IPR024960">
    <property type="entry name" value="PEMT/MFAP"/>
</dbReference>
<dbReference type="Gene3D" id="3.40.50.150">
    <property type="entry name" value="Vaccinia Virus protein VP39"/>
    <property type="match status" value="1"/>
</dbReference>
<evidence type="ECO:0000256" key="16">
    <source>
        <dbReference type="SAM" id="MobiDB-lite"/>
    </source>
</evidence>
<evidence type="ECO:0000256" key="9">
    <source>
        <dbReference type="ARBA" id="ARBA00022824"/>
    </source>
</evidence>
<evidence type="ECO:0000256" key="3">
    <source>
        <dbReference type="ARBA" id="ARBA00005189"/>
    </source>
</evidence>
<dbReference type="PANTHER" id="PTHR15458">
    <property type="entry name" value="PHOSPHATIDYLETHANOLAMINE N-METHYLTRANSFERASE"/>
    <property type="match status" value="1"/>
</dbReference>
<evidence type="ECO:0000256" key="1">
    <source>
        <dbReference type="ARBA" id="ARBA00004477"/>
    </source>
</evidence>
<dbReference type="EC" id="2.1.1.71" evidence="15"/>
<keyword evidence="6" id="KW-0808">Transferase</keyword>
<keyword evidence="12" id="KW-0472">Membrane</keyword>
<dbReference type="GO" id="GO:0005789">
    <property type="term" value="C:endoplasmic reticulum membrane"/>
    <property type="evidence" value="ECO:0007669"/>
    <property type="project" value="UniProtKB-SubCell"/>
</dbReference>
<comment type="pathway">
    <text evidence="3">Lipid metabolism.</text>
</comment>
<evidence type="ECO:0000256" key="5">
    <source>
        <dbReference type="ARBA" id="ARBA00022603"/>
    </source>
</evidence>
<keyword evidence="7" id="KW-0949">S-adenosyl-L-methionine</keyword>
<comment type="caution">
    <text evidence="17">The sequence shown here is derived from an EMBL/GenBank/DDBJ whole genome shotgun (WGS) entry which is preliminary data.</text>
</comment>
<dbReference type="PANTHER" id="PTHR15458:SF5">
    <property type="entry name" value="PHOSPHATIDYLETHANOLAMINE N-METHYLTRANSFERASE"/>
    <property type="match status" value="1"/>
</dbReference>
<evidence type="ECO:0000256" key="4">
    <source>
        <dbReference type="ARBA" id="ARBA00022516"/>
    </source>
</evidence>
<accession>K0QY94</accession>
<evidence type="ECO:0000256" key="11">
    <source>
        <dbReference type="ARBA" id="ARBA00023098"/>
    </source>
</evidence>
<reference evidence="17 18" key="1">
    <citation type="journal article" date="2012" name="Genome Biol.">
        <title>Genome and low-iron response of an oceanic diatom adapted to chronic iron limitation.</title>
        <authorList>
            <person name="Lommer M."/>
            <person name="Specht M."/>
            <person name="Roy A.S."/>
            <person name="Kraemer L."/>
            <person name="Andreson R."/>
            <person name="Gutowska M.A."/>
            <person name="Wolf J."/>
            <person name="Bergner S.V."/>
            <person name="Schilhabel M.B."/>
            <person name="Klostermeier U.C."/>
            <person name="Beiko R.G."/>
            <person name="Rosenstiel P."/>
            <person name="Hippler M."/>
            <person name="Laroche J."/>
        </authorList>
    </citation>
    <scope>NUCLEOTIDE SEQUENCE [LARGE SCALE GENOMIC DNA]</scope>
    <source>
        <strain evidence="17 18">CCMP1005</strain>
    </source>
</reference>
<feature type="compositionally biased region" description="Basic and acidic residues" evidence="16">
    <location>
        <begin position="53"/>
        <end position="65"/>
    </location>
</feature>
<evidence type="ECO:0000313" key="18">
    <source>
        <dbReference type="Proteomes" id="UP000266841"/>
    </source>
</evidence>
<evidence type="ECO:0000256" key="13">
    <source>
        <dbReference type="ARBA" id="ARBA00023209"/>
    </source>
</evidence>
<dbReference type="GO" id="GO:0032259">
    <property type="term" value="P:methylation"/>
    <property type="evidence" value="ECO:0007669"/>
    <property type="project" value="UniProtKB-KW"/>
</dbReference>
<keyword evidence="13" id="KW-0594">Phospholipid biosynthesis</keyword>
<dbReference type="UniPathway" id="UPA00753"/>
<evidence type="ECO:0000256" key="12">
    <source>
        <dbReference type="ARBA" id="ARBA00023136"/>
    </source>
</evidence>
<proteinExistence type="predicted"/>
<keyword evidence="10" id="KW-1133">Transmembrane helix</keyword>
<dbReference type="Proteomes" id="UP000266841">
    <property type="component" value="Unassembled WGS sequence"/>
</dbReference>
<keyword evidence="9" id="KW-0256">Endoplasmic reticulum</keyword>
<keyword evidence="14" id="KW-1208">Phospholipid metabolism</keyword>
<comment type="pathway">
    <text evidence="2">Phospholipid metabolism; phosphatidylcholine biosynthesis.</text>
</comment>
<keyword evidence="11" id="KW-0443">Lipid metabolism</keyword>
<keyword evidence="4" id="KW-0444">Lipid biosynthesis</keyword>